<feature type="compositionally biased region" description="Basic residues" evidence="9">
    <location>
        <begin position="479"/>
        <end position="488"/>
    </location>
</feature>
<evidence type="ECO:0000256" key="5">
    <source>
        <dbReference type="ARBA" id="ARBA00022695"/>
    </source>
</evidence>
<evidence type="ECO:0000259" key="10">
    <source>
        <dbReference type="Pfam" id="PF01743"/>
    </source>
</evidence>
<name>A0A183C592_GLOPA</name>
<evidence type="ECO:0000256" key="1">
    <source>
        <dbReference type="ARBA" id="ARBA00001946"/>
    </source>
</evidence>
<dbReference type="GO" id="GO:0016779">
    <property type="term" value="F:nucleotidyltransferase activity"/>
    <property type="evidence" value="ECO:0007669"/>
    <property type="project" value="UniProtKB-KW"/>
</dbReference>
<evidence type="ECO:0000256" key="7">
    <source>
        <dbReference type="ARBA" id="ARBA00022842"/>
    </source>
</evidence>
<dbReference type="PANTHER" id="PTHR46173:SF1">
    <property type="entry name" value="CCA TRNA NUCLEOTIDYLTRANSFERASE 1, MITOCHONDRIAL"/>
    <property type="match status" value="1"/>
</dbReference>
<reference evidence="11" key="1">
    <citation type="submission" date="2014-05" db="EMBL/GenBank/DDBJ databases">
        <title>The genome and life-stage specific transcriptomes of Globodera pallida elucidate key aspects of plant parasitism by a cyst nematode.</title>
        <authorList>
            <person name="Cotton J.A."/>
            <person name="Lilley C.J."/>
            <person name="Jones L.M."/>
            <person name="Kikuchi T."/>
            <person name="Reid A.J."/>
            <person name="Thorpe P."/>
            <person name="Tsai I.J."/>
            <person name="Beasley H."/>
            <person name="Blok V."/>
            <person name="Cock P.J.A."/>
            <person name="Van den Akker S.E."/>
            <person name="Holroyd N."/>
            <person name="Hunt M."/>
            <person name="Mantelin S."/>
            <person name="Naghra H."/>
            <person name="Pain A."/>
            <person name="Palomares-Rius J.E."/>
            <person name="Zarowiecki M."/>
            <person name="Berriman M."/>
            <person name="Jones J.T."/>
            <person name="Urwin P.E."/>
        </authorList>
    </citation>
    <scope>NUCLEOTIDE SEQUENCE [LARGE SCALE GENOMIC DNA]</scope>
    <source>
        <strain evidence="11">Lindley</strain>
    </source>
</reference>
<keyword evidence="4" id="KW-0819">tRNA processing</keyword>
<comment type="similarity">
    <text evidence="2 8">Belongs to the tRNA nucleotidyltransferase/poly(A) polymerase family.</text>
</comment>
<dbReference type="InterPro" id="IPR002646">
    <property type="entry name" value="PolA_pol_head_dom"/>
</dbReference>
<dbReference type="Proteomes" id="UP000050741">
    <property type="component" value="Unassembled WGS sequence"/>
</dbReference>
<dbReference type="Gene3D" id="3.30.460.10">
    <property type="entry name" value="Beta Polymerase, domain 2"/>
    <property type="match status" value="1"/>
</dbReference>
<dbReference type="CDD" id="cd05398">
    <property type="entry name" value="NT_ClassII-CCAase"/>
    <property type="match status" value="1"/>
</dbReference>
<dbReference type="GO" id="GO:0000049">
    <property type="term" value="F:tRNA binding"/>
    <property type="evidence" value="ECO:0007669"/>
    <property type="project" value="TreeGrafter"/>
</dbReference>
<evidence type="ECO:0000256" key="2">
    <source>
        <dbReference type="ARBA" id="ARBA00007265"/>
    </source>
</evidence>
<dbReference type="SUPFAM" id="SSF81891">
    <property type="entry name" value="Poly A polymerase C-terminal region-like"/>
    <property type="match status" value="1"/>
</dbReference>
<sequence>MLVFGRRLISTLLLTTFPAKQQLKLSTLVKMKLGESDAFRALFTPELKQLSSLFEESGHEIRIAGGAVRDLLMGVQPSDLDFATDATPTQMKEMFERAQIRMFNKRGEEHGTVTCRINDRENFEVTTLRVDVVCDGRRATVNFTKDWELDAFRRDLTINSLFLGLDGLIYDYTGGIDDVKQRRIVFVGDPVQRLQEVIHGVQLAFAKQKCFQDFLRILRYFRFFGRFAVLGAPHEPINLEAIVRCRDGLKGVSGERLWMELHQIVVGRMAGPILRCMLADCGLGPYLALNCNRLDEFERVSSLNAPNGNDGKLNVEPSTAISALFSNSQDVQRFQSLCKCSNAEKWLGETIVERREEASRERANPLYFRNLMLDQTFERGVDLKEQIKRECVELMKYVGTGAELRAEIERWEMCAMPVKGMDLLAANVPKGPRMKSVLRHLFNLWKQSDLNLAKEELLKHVDDAEIDKLQASGSEKSKKMSKKRKYPSSHKNQTEPAKAENA</sequence>
<dbReference type="PANTHER" id="PTHR46173">
    <property type="entry name" value="CCA TRNA NUCLEOTIDYLTRANSFERASE 1, MITOCHONDRIAL"/>
    <property type="match status" value="1"/>
</dbReference>
<organism evidence="11 12">
    <name type="scientific">Globodera pallida</name>
    <name type="common">Potato cyst nematode worm</name>
    <name type="synonym">Heterodera pallida</name>
    <dbReference type="NCBI Taxonomy" id="36090"/>
    <lineage>
        <taxon>Eukaryota</taxon>
        <taxon>Metazoa</taxon>
        <taxon>Ecdysozoa</taxon>
        <taxon>Nematoda</taxon>
        <taxon>Chromadorea</taxon>
        <taxon>Rhabditida</taxon>
        <taxon>Tylenchina</taxon>
        <taxon>Tylenchomorpha</taxon>
        <taxon>Tylenchoidea</taxon>
        <taxon>Heteroderidae</taxon>
        <taxon>Heteroderinae</taxon>
        <taxon>Globodera</taxon>
    </lineage>
</organism>
<dbReference type="AlphaFoldDB" id="A0A183C592"/>
<evidence type="ECO:0000256" key="3">
    <source>
        <dbReference type="ARBA" id="ARBA00022679"/>
    </source>
</evidence>
<evidence type="ECO:0000256" key="4">
    <source>
        <dbReference type="ARBA" id="ARBA00022694"/>
    </source>
</evidence>
<accession>A0A183C592</accession>
<keyword evidence="11" id="KW-1185">Reference proteome</keyword>
<feature type="region of interest" description="Disordered" evidence="9">
    <location>
        <begin position="468"/>
        <end position="502"/>
    </location>
</feature>
<dbReference type="SUPFAM" id="SSF81301">
    <property type="entry name" value="Nucleotidyltransferase"/>
    <property type="match status" value="1"/>
</dbReference>
<evidence type="ECO:0000313" key="11">
    <source>
        <dbReference type="Proteomes" id="UP000050741"/>
    </source>
</evidence>
<comment type="cofactor">
    <cofactor evidence="1">
        <name>Mg(2+)</name>
        <dbReference type="ChEBI" id="CHEBI:18420"/>
    </cofactor>
</comment>
<dbReference type="GO" id="GO:0046872">
    <property type="term" value="F:metal ion binding"/>
    <property type="evidence" value="ECO:0007669"/>
    <property type="project" value="UniProtKB-KW"/>
</dbReference>
<evidence type="ECO:0000256" key="8">
    <source>
        <dbReference type="RuleBase" id="RU003953"/>
    </source>
</evidence>
<dbReference type="GO" id="GO:0001680">
    <property type="term" value="P:tRNA 3'-terminal CCA addition"/>
    <property type="evidence" value="ECO:0007669"/>
    <property type="project" value="TreeGrafter"/>
</dbReference>
<evidence type="ECO:0000256" key="6">
    <source>
        <dbReference type="ARBA" id="ARBA00022723"/>
    </source>
</evidence>
<dbReference type="GO" id="GO:1990180">
    <property type="term" value="P:mitochondrial tRNA 3'-end processing"/>
    <property type="evidence" value="ECO:0007669"/>
    <property type="project" value="TreeGrafter"/>
</dbReference>
<keyword evidence="5" id="KW-0548">Nucleotidyltransferase</keyword>
<keyword evidence="8" id="KW-0694">RNA-binding</keyword>
<proteinExistence type="inferred from homology"/>
<reference evidence="12" key="2">
    <citation type="submission" date="2016-06" db="UniProtKB">
        <authorList>
            <consortium name="WormBaseParasite"/>
        </authorList>
    </citation>
    <scope>IDENTIFICATION</scope>
</reference>
<dbReference type="WBParaSite" id="GPLIN_000803700">
    <property type="protein sequence ID" value="GPLIN_000803700"/>
    <property type="gene ID" value="GPLIN_000803700"/>
</dbReference>
<dbReference type="InterPro" id="IPR050264">
    <property type="entry name" value="Bact_CCA-adding_enz_type3_sf"/>
</dbReference>
<evidence type="ECO:0000256" key="9">
    <source>
        <dbReference type="SAM" id="MobiDB-lite"/>
    </source>
</evidence>
<dbReference type="GO" id="GO:0005739">
    <property type="term" value="C:mitochondrion"/>
    <property type="evidence" value="ECO:0007669"/>
    <property type="project" value="TreeGrafter"/>
</dbReference>
<dbReference type="Gene3D" id="1.10.3090.10">
    <property type="entry name" value="cca-adding enzyme, domain 2"/>
    <property type="match status" value="1"/>
</dbReference>
<evidence type="ECO:0000313" key="12">
    <source>
        <dbReference type="WBParaSite" id="GPLIN_000803700"/>
    </source>
</evidence>
<keyword evidence="7" id="KW-0460">Magnesium</keyword>
<dbReference type="Pfam" id="PF01743">
    <property type="entry name" value="PolyA_pol"/>
    <property type="match status" value="1"/>
</dbReference>
<dbReference type="InterPro" id="IPR043519">
    <property type="entry name" value="NT_sf"/>
</dbReference>
<keyword evidence="6" id="KW-0479">Metal-binding</keyword>
<feature type="domain" description="Poly A polymerase head" evidence="10">
    <location>
        <begin position="62"/>
        <end position="184"/>
    </location>
</feature>
<protein>
    <submittedName>
        <fullName evidence="12">PolyA_pol domain-containing protein</fullName>
    </submittedName>
</protein>
<keyword evidence="3 8" id="KW-0808">Transferase</keyword>